<gene>
    <name evidence="2" type="ORF">A4H34_06210</name>
</gene>
<dbReference type="STRING" id="1823756.A4H34_06210"/>
<evidence type="ECO:0000313" key="2">
    <source>
        <dbReference type="EMBL" id="OAP86709.1"/>
    </source>
</evidence>
<dbReference type="Pfam" id="PF01636">
    <property type="entry name" value="APH"/>
    <property type="match status" value="1"/>
</dbReference>
<comment type="caution">
    <text evidence="2">The sequence shown here is derived from an EMBL/GenBank/DDBJ whole genome shotgun (WGS) entry which is preliminary data.</text>
</comment>
<reference evidence="2 3" key="1">
    <citation type="submission" date="2016-04" db="EMBL/GenBank/DDBJ databases">
        <title>Peptidophaga gingivicola gen. nov., sp. nov., isolated from human subgingival plaque.</title>
        <authorList>
            <person name="Beall C.J."/>
            <person name="Mokrzan E.M."/>
            <person name="Griffen A.L."/>
            <person name="Leys E.J."/>
        </authorList>
    </citation>
    <scope>NUCLEOTIDE SEQUENCE [LARGE SCALE GENOMIC DNA]</scope>
    <source>
        <strain evidence="2 3">BA112</strain>
    </source>
</reference>
<dbReference type="SUPFAM" id="SSF56112">
    <property type="entry name" value="Protein kinase-like (PK-like)"/>
    <property type="match status" value="1"/>
</dbReference>
<dbReference type="InterPro" id="IPR011009">
    <property type="entry name" value="Kinase-like_dom_sf"/>
</dbReference>
<organism evidence="2 3">
    <name type="scientific">Peptidiphaga gingivicola</name>
    <dbReference type="NCBI Taxonomy" id="2741497"/>
    <lineage>
        <taxon>Bacteria</taxon>
        <taxon>Bacillati</taxon>
        <taxon>Actinomycetota</taxon>
        <taxon>Actinomycetes</taxon>
        <taxon>Actinomycetales</taxon>
        <taxon>Actinomycetaceae</taxon>
        <taxon>Peptidiphaga</taxon>
    </lineage>
</organism>
<sequence length="303" mass="33013">MSNSLYLAALAVAAIDGLEAVSTRPPFVNTDDYVSGGVLDAHGRHWMVKCPKNSHAATIIEAEAALAPNLLRELRRGNLPFDILRPAGFVHAATGGRAVICPQPFGTAIDWEDIGRDQAREIGRVIASIHSLSHDVVADAGLPVYSATDWRMRLFTELTDADEASSLPLNLLERWEDALEKSSNWKFEPTVVHGDIDAENFLWSDGGIATVTGFGEAKVADPAMDLAPFLSLEENVYAAVIDAYEHTRGAGIDDAMYSRMLLMSELAIPRWLMHGVRTNNASIQKEARSMLDDLSKQVAEAES</sequence>
<dbReference type="RefSeq" id="WP_064231402.1">
    <property type="nucleotide sequence ID" value="NZ_LVZK01000001.1"/>
</dbReference>
<evidence type="ECO:0000313" key="3">
    <source>
        <dbReference type="Proteomes" id="UP000078368"/>
    </source>
</evidence>
<evidence type="ECO:0000259" key="1">
    <source>
        <dbReference type="Pfam" id="PF01636"/>
    </source>
</evidence>
<name>A0A179B5R1_9ACTO</name>
<feature type="domain" description="Aminoglycoside phosphotransferase" evidence="1">
    <location>
        <begin position="40"/>
        <end position="249"/>
    </location>
</feature>
<protein>
    <submittedName>
        <fullName evidence="2">Phosphotransferase</fullName>
    </submittedName>
</protein>
<dbReference type="EMBL" id="LVZK01000001">
    <property type="protein sequence ID" value="OAP86709.1"/>
    <property type="molecule type" value="Genomic_DNA"/>
</dbReference>
<dbReference type="OrthoDB" id="3239865at2"/>
<dbReference type="Proteomes" id="UP000078368">
    <property type="component" value="Unassembled WGS sequence"/>
</dbReference>
<dbReference type="GO" id="GO:0016740">
    <property type="term" value="F:transferase activity"/>
    <property type="evidence" value="ECO:0007669"/>
    <property type="project" value="UniProtKB-KW"/>
</dbReference>
<keyword evidence="3" id="KW-1185">Reference proteome</keyword>
<proteinExistence type="predicted"/>
<dbReference type="AlphaFoldDB" id="A0A179B5R1"/>
<accession>A0A179B5R1</accession>
<keyword evidence="2" id="KW-0808">Transferase</keyword>
<dbReference type="Gene3D" id="3.90.1200.10">
    <property type="match status" value="1"/>
</dbReference>
<dbReference type="InterPro" id="IPR002575">
    <property type="entry name" value="Aminoglycoside_PTrfase"/>
</dbReference>